<comment type="caution">
    <text evidence="1">The sequence shown here is derived from an EMBL/GenBank/DDBJ whole genome shotgun (WGS) entry which is preliminary data.</text>
</comment>
<dbReference type="Proteomes" id="UP001140087">
    <property type="component" value="Unassembled WGS sequence"/>
</dbReference>
<accession>A0ACC1LF55</accession>
<dbReference type="EMBL" id="JANBUN010000146">
    <property type="protein sequence ID" value="KAJ2806382.1"/>
    <property type="molecule type" value="Genomic_DNA"/>
</dbReference>
<reference evidence="1" key="1">
    <citation type="submission" date="2022-07" db="EMBL/GenBank/DDBJ databases">
        <title>Phylogenomic reconstructions and comparative analyses of Kickxellomycotina fungi.</title>
        <authorList>
            <person name="Reynolds N.K."/>
            <person name="Stajich J.E."/>
            <person name="Barry K."/>
            <person name="Grigoriev I.V."/>
            <person name="Crous P."/>
            <person name="Smith M.E."/>
        </authorList>
    </citation>
    <scope>NUCLEOTIDE SEQUENCE</scope>
    <source>
        <strain evidence="1">BCRC 34780</strain>
    </source>
</reference>
<proteinExistence type="predicted"/>
<keyword evidence="1" id="KW-0436">Ligase</keyword>
<dbReference type="EC" id="6.1.1.17" evidence="1"/>
<organism evidence="1 2">
    <name type="scientific">Coemansia helicoidea</name>
    <dbReference type="NCBI Taxonomy" id="1286919"/>
    <lineage>
        <taxon>Eukaryota</taxon>
        <taxon>Fungi</taxon>
        <taxon>Fungi incertae sedis</taxon>
        <taxon>Zoopagomycota</taxon>
        <taxon>Kickxellomycotina</taxon>
        <taxon>Kickxellomycetes</taxon>
        <taxon>Kickxellales</taxon>
        <taxon>Kickxellaceae</taxon>
        <taxon>Coemansia</taxon>
    </lineage>
</organism>
<gene>
    <name evidence="1" type="primary">GUS1_1</name>
    <name evidence="1" type="ORF">H4R21_000887</name>
</gene>
<protein>
    <submittedName>
        <fullName evidence="1">Glutamate--tRNA ligase</fullName>
        <ecNumber evidence="1">6.1.1.17</ecNumber>
    </submittedName>
</protein>
<name>A0ACC1LF55_9FUNG</name>
<evidence type="ECO:0000313" key="1">
    <source>
        <dbReference type="EMBL" id="KAJ2806382.1"/>
    </source>
</evidence>
<sequence>MASLTLAQKGNPLPYVAGALAEFANEAAAGSYIVGWQEGASVRGADAAANAALVRSDGQEVVGEAAIVAELPGGIGAWAEFARERLGGSNFRELDAALAELDHHLTMRSYVEGYAPTAADAALWGALRASAIFQRNLKVKADALGGSLVRWYEHISAQPFVQRLAAALAEASAAGAKKTKKGADQGSFDLGLENIVDGAVVTRFPPEPSGYMHVGHAKAALLNEYVARSNNGRLIVRFDDTNPEKEKVEFEQTITEDLQLLGITADTVSHSSDYFAQLYEYAVRLIELGLAY</sequence>
<feature type="non-terminal residue" evidence="1">
    <location>
        <position position="292"/>
    </location>
</feature>
<evidence type="ECO:0000313" key="2">
    <source>
        <dbReference type="Proteomes" id="UP001140087"/>
    </source>
</evidence>
<keyword evidence="2" id="KW-1185">Reference proteome</keyword>